<reference evidence="1" key="1">
    <citation type="submission" date="2018-05" db="EMBL/GenBank/DDBJ databases">
        <authorList>
            <person name="Lanie J.A."/>
            <person name="Ng W.-L."/>
            <person name="Kazmierczak K.M."/>
            <person name="Andrzejewski T.M."/>
            <person name="Davidsen T.M."/>
            <person name="Wayne K.J."/>
            <person name="Tettelin H."/>
            <person name="Glass J.I."/>
            <person name="Rusch D."/>
            <person name="Podicherti R."/>
            <person name="Tsui H.-C.T."/>
            <person name="Winkler M.E."/>
        </authorList>
    </citation>
    <scope>NUCLEOTIDE SEQUENCE</scope>
</reference>
<feature type="non-terminal residue" evidence="1">
    <location>
        <position position="40"/>
    </location>
</feature>
<protein>
    <submittedName>
        <fullName evidence="1">Uncharacterized protein</fullName>
    </submittedName>
</protein>
<dbReference type="AlphaFoldDB" id="A0A381UCM8"/>
<organism evidence="1">
    <name type="scientific">marine metagenome</name>
    <dbReference type="NCBI Taxonomy" id="408172"/>
    <lineage>
        <taxon>unclassified sequences</taxon>
        <taxon>metagenomes</taxon>
        <taxon>ecological metagenomes</taxon>
    </lineage>
</organism>
<gene>
    <name evidence="1" type="ORF">METZ01_LOCUS78345</name>
</gene>
<proteinExistence type="predicted"/>
<evidence type="ECO:0000313" key="1">
    <source>
        <dbReference type="EMBL" id="SVA25491.1"/>
    </source>
</evidence>
<accession>A0A381UCM8</accession>
<dbReference type="EMBL" id="UINC01006101">
    <property type="protein sequence ID" value="SVA25491.1"/>
    <property type="molecule type" value="Genomic_DNA"/>
</dbReference>
<name>A0A381UCM8_9ZZZZ</name>
<sequence length="40" mass="4461">MKLKIIFIILFTSLYSNITAQTGKISGLIIDAETYKPLSD</sequence>